<dbReference type="AlphaFoldDB" id="A0A842IZY5"/>
<evidence type="ECO:0000256" key="1">
    <source>
        <dbReference type="SAM" id="Phobius"/>
    </source>
</evidence>
<organism evidence="2 3">
    <name type="scientific">Winogradskyella flava</name>
    <dbReference type="NCBI Taxonomy" id="1884876"/>
    <lineage>
        <taxon>Bacteria</taxon>
        <taxon>Pseudomonadati</taxon>
        <taxon>Bacteroidota</taxon>
        <taxon>Flavobacteriia</taxon>
        <taxon>Flavobacteriales</taxon>
        <taxon>Flavobacteriaceae</taxon>
        <taxon>Winogradskyella</taxon>
    </lineage>
</organism>
<accession>A0A842IZY5</accession>
<keyword evidence="3" id="KW-1185">Reference proteome</keyword>
<dbReference type="Pfam" id="PF04020">
    <property type="entry name" value="Phage_holin_4_2"/>
    <property type="match status" value="1"/>
</dbReference>
<dbReference type="PANTHER" id="PTHR37309">
    <property type="entry name" value="SLR0284 PROTEIN"/>
    <property type="match status" value="1"/>
</dbReference>
<feature type="transmembrane region" description="Helical" evidence="1">
    <location>
        <begin position="28"/>
        <end position="46"/>
    </location>
</feature>
<protein>
    <submittedName>
        <fullName evidence="2">Phage holin family protein</fullName>
    </submittedName>
</protein>
<dbReference type="PANTHER" id="PTHR37309:SF1">
    <property type="entry name" value="SLR0284 PROTEIN"/>
    <property type="match status" value="1"/>
</dbReference>
<keyword evidence="1" id="KW-0812">Transmembrane</keyword>
<keyword evidence="1" id="KW-1133">Transmembrane helix</keyword>
<comment type="caution">
    <text evidence="2">The sequence shown here is derived from an EMBL/GenBank/DDBJ whole genome shotgun (WGS) entry which is preliminary data.</text>
</comment>
<feature type="transmembrane region" description="Helical" evidence="1">
    <location>
        <begin position="89"/>
        <end position="110"/>
    </location>
</feature>
<name>A0A842IZY5_9FLAO</name>
<proteinExistence type="predicted"/>
<feature type="transmembrane region" description="Helical" evidence="1">
    <location>
        <begin position="53"/>
        <end position="77"/>
    </location>
</feature>
<evidence type="ECO:0000313" key="2">
    <source>
        <dbReference type="EMBL" id="MBC2846288.1"/>
    </source>
</evidence>
<dbReference type="Proteomes" id="UP000533900">
    <property type="component" value="Unassembled WGS sequence"/>
</dbReference>
<reference evidence="2" key="1">
    <citation type="submission" date="2020-08" db="EMBL/GenBank/DDBJ databases">
        <title>Winogradskyella ouciana sp. nov., isolated from the hadal seawater of the Mariana Trench.</title>
        <authorList>
            <person name="He X."/>
        </authorList>
    </citation>
    <scope>NUCLEOTIDE SEQUENCE [LARGE SCALE GENOMIC DNA]</scope>
    <source>
        <strain evidence="2">KCTC 52348</strain>
    </source>
</reference>
<keyword evidence="1" id="KW-0472">Membrane</keyword>
<dbReference type="EMBL" id="JACLCP010000005">
    <property type="protein sequence ID" value="MBC2846288.1"/>
    <property type="molecule type" value="Genomic_DNA"/>
</dbReference>
<dbReference type="InterPro" id="IPR007165">
    <property type="entry name" value="Phage_holin_4_2"/>
</dbReference>
<sequence length="115" mass="12621">MNVIIKLLLNAIAVFVLAEILNGVSVDNYITSLIVAVVLSILNVLVKPILVILTLPVTILTLGLFLFVVNALIILLADRLIDGFRVDGIWTAILFSVLLCILQSLLHSFLKKDKK</sequence>
<gene>
    <name evidence="2" type="ORF">H7F21_14370</name>
</gene>
<evidence type="ECO:0000313" key="3">
    <source>
        <dbReference type="Proteomes" id="UP000533900"/>
    </source>
</evidence>
<dbReference type="RefSeq" id="WP_185790006.1">
    <property type="nucleotide sequence ID" value="NZ_JACLCP010000005.1"/>
</dbReference>